<dbReference type="EMBL" id="CACRZD030000004">
    <property type="protein sequence ID" value="CAA6658550.1"/>
    <property type="molecule type" value="Genomic_DNA"/>
</dbReference>
<keyword evidence="2" id="KW-1185">Reference proteome</keyword>
<evidence type="ECO:0000313" key="1">
    <source>
        <dbReference type="EMBL" id="CAA2618827.1"/>
    </source>
</evidence>
<reference evidence="1 2" key="1">
    <citation type="submission" date="2019-12" db="EMBL/GenBank/DDBJ databases">
        <authorList>
            <person name="Scholz U."/>
            <person name="Mascher M."/>
            <person name="Fiebig A."/>
        </authorList>
    </citation>
    <scope>NUCLEOTIDE SEQUENCE</scope>
</reference>
<gene>
    <name evidence="1" type="ORF">SI7747_04004994</name>
</gene>
<evidence type="ECO:0000313" key="2">
    <source>
        <dbReference type="Proteomes" id="UP001189122"/>
    </source>
</evidence>
<proteinExistence type="predicted"/>
<dbReference type="AlphaFoldDB" id="A0A7I8IM01"/>
<organism evidence="1">
    <name type="scientific">Spirodela intermedia</name>
    <name type="common">Intermediate duckweed</name>
    <dbReference type="NCBI Taxonomy" id="51605"/>
    <lineage>
        <taxon>Eukaryota</taxon>
        <taxon>Viridiplantae</taxon>
        <taxon>Streptophyta</taxon>
        <taxon>Embryophyta</taxon>
        <taxon>Tracheophyta</taxon>
        <taxon>Spermatophyta</taxon>
        <taxon>Magnoliopsida</taxon>
        <taxon>Liliopsida</taxon>
        <taxon>Araceae</taxon>
        <taxon>Lemnoideae</taxon>
        <taxon>Spirodela</taxon>
    </lineage>
</organism>
<accession>A0A7I8IM01</accession>
<dbReference type="EMBL" id="LR743591">
    <property type="protein sequence ID" value="CAA2618827.1"/>
    <property type="molecule type" value="Genomic_DNA"/>
</dbReference>
<name>A0A7I8IM01_SPIIN</name>
<protein>
    <submittedName>
        <fullName evidence="1">Uncharacterized protein</fullName>
    </submittedName>
</protein>
<sequence>MTPHFSLHHGILYENRLVLSFKSTIIPLQYNHFIPFKHLFFAPQVAQALAKEMVHLHDLPKSIVSDRDKVFTSNF</sequence>
<dbReference type="Proteomes" id="UP001189122">
    <property type="component" value="Unassembled WGS sequence"/>
</dbReference>